<dbReference type="OrthoDB" id="6415022at2759"/>
<dbReference type="PANTHER" id="PTHR13136">
    <property type="entry name" value="TESTIS DEVELOPMENT PROTEIN PRTD"/>
    <property type="match status" value="1"/>
</dbReference>
<keyword evidence="2" id="KW-1185">Reference proteome</keyword>
<dbReference type="RefSeq" id="XP_023388181.1">
    <property type="nucleotide sequence ID" value="XM_023532413.1"/>
</dbReference>
<dbReference type="CTD" id="93081"/>
<evidence type="ECO:0000313" key="2">
    <source>
        <dbReference type="Proteomes" id="UP000515202"/>
    </source>
</evidence>
<evidence type="ECO:0000313" key="3">
    <source>
        <dbReference type="RefSeq" id="XP_023388181.1"/>
    </source>
</evidence>
<name>A0A6P6CL10_PTEVA</name>
<dbReference type="Proteomes" id="UP000515202">
    <property type="component" value="Unplaced"/>
</dbReference>
<organism evidence="2 3">
    <name type="scientific">Pteropus vampyrus</name>
    <name type="common">Large flying fox</name>
    <dbReference type="NCBI Taxonomy" id="132908"/>
    <lineage>
        <taxon>Eukaryota</taxon>
        <taxon>Metazoa</taxon>
        <taxon>Chordata</taxon>
        <taxon>Craniata</taxon>
        <taxon>Vertebrata</taxon>
        <taxon>Euteleostomi</taxon>
        <taxon>Mammalia</taxon>
        <taxon>Eutheria</taxon>
        <taxon>Laurasiatheria</taxon>
        <taxon>Chiroptera</taxon>
        <taxon>Yinpterochiroptera</taxon>
        <taxon>Pteropodoidea</taxon>
        <taxon>Pteropodidae</taxon>
        <taxon>Pteropodinae</taxon>
        <taxon>Pteropus</taxon>
    </lineage>
</organism>
<accession>A0A6P6CL10</accession>
<dbReference type="Pfam" id="PF20408">
    <property type="entry name" value="Abhydrolase_11"/>
    <property type="match status" value="1"/>
</dbReference>
<dbReference type="GeneID" id="105294135"/>
<dbReference type="InterPro" id="IPR029058">
    <property type="entry name" value="AB_hydrolase_fold"/>
</dbReference>
<feature type="domain" description="KANL3/Tex30 alpha/beta hydrolase-like" evidence="1">
    <location>
        <begin position="66"/>
        <end position="243"/>
    </location>
</feature>
<dbReference type="Gene3D" id="3.40.50.1820">
    <property type="entry name" value="alpha/beta hydrolase"/>
    <property type="match status" value="1"/>
</dbReference>
<sequence length="259" mass="29088">MRCSATLWRVRRGGPFERGSLLFEGSEGGWVLLATFPYPVKLKIPFGNKLLDAVCLVPNKSLTYGIILTHGASGDMNLPHLMSLASHLASHGFFCLRFTCKGLNIVHRIKAYKSVLSYLKTSGEYKLAGVFLGGRSMGSRAAASVMCHSEPDHADDFVRGLICISYPLHHPKQQHKLRDEDLFRIKDPVLFVSGSADEMCEKNLLEKVAQKMQAPNKIHWIEKANHSMAVKGRSTNDVFKEINTQILFWIQEITEMDKK</sequence>
<dbReference type="SUPFAM" id="SSF53474">
    <property type="entry name" value="alpha/beta-Hydrolases"/>
    <property type="match status" value="1"/>
</dbReference>
<protein>
    <submittedName>
        <fullName evidence="3">Testis-expressed protein 30 isoform X1</fullName>
    </submittedName>
</protein>
<evidence type="ECO:0000259" key="1">
    <source>
        <dbReference type="Pfam" id="PF20408"/>
    </source>
</evidence>
<dbReference type="InterPro" id="IPR026555">
    <property type="entry name" value="NSL3/Tex30"/>
</dbReference>
<proteinExistence type="predicted"/>
<gene>
    <name evidence="3" type="primary">TEX30</name>
</gene>
<dbReference type="PANTHER" id="PTHR13136:SF11">
    <property type="entry name" value="TESTIS-EXPRESSED PROTEIN 30"/>
    <property type="match status" value="1"/>
</dbReference>
<dbReference type="InterPro" id="IPR046879">
    <property type="entry name" value="KANL3/Tex30_Abhydrolase"/>
</dbReference>
<dbReference type="AlphaFoldDB" id="A0A6P6CL10"/>
<reference evidence="3" key="1">
    <citation type="submission" date="2025-08" db="UniProtKB">
        <authorList>
            <consortium name="RefSeq"/>
        </authorList>
    </citation>
    <scope>IDENTIFICATION</scope>
    <source>
        <tissue evidence="3">Kidney</tissue>
    </source>
</reference>